<dbReference type="Proteomes" id="UP001154255">
    <property type="component" value="Unassembled WGS sequence"/>
</dbReference>
<dbReference type="Pfam" id="PF00582">
    <property type="entry name" value="Usp"/>
    <property type="match status" value="2"/>
</dbReference>
<feature type="domain" description="UspA" evidence="2">
    <location>
        <begin position="4"/>
        <end position="134"/>
    </location>
</feature>
<dbReference type="SUPFAM" id="SSF52402">
    <property type="entry name" value="Adenine nucleotide alpha hydrolases-like"/>
    <property type="match status" value="2"/>
</dbReference>
<dbReference type="EMBL" id="CAMXCS010000002">
    <property type="protein sequence ID" value="CAI3946536.1"/>
    <property type="molecule type" value="Genomic_DNA"/>
</dbReference>
<proteinExistence type="inferred from homology"/>
<dbReference type="CDD" id="cd00293">
    <property type="entry name" value="USP-like"/>
    <property type="match status" value="2"/>
</dbReference>
<evidence type="ECO:0000313" key="5">
    <source>
        <dbReference type="Proteomes" id="UP001154255"/>
    </source>
</evidence>
<dbReference type="InterPro" id="IPR006016">
    <property type="entry name" value="UspA"/>
</dbReference>
<name>A0A9W4XCY9_9PROT</name>
<dbReference type="PANTHER" id="PTHR46268:SF6">
    <property type="entry name" value="UNIVERSAL STRESS PROTEIN UP12"/>
    <property type="match status" value="1"/>
</dbReference>
<evidence type="ECO:0000313" key="3">
    <source>
        <dbReference type="EMBL" id="CAI3936918.1"/>
    </source>
</evidence>
<sequence>MENTKIVACIDQSTYSAYVTDYAAWFANTLNKPLELLHIGDCPSPNMKNDITQKTPRRQLLNMYYDRALEKGVEPSLLGIHEEYGYFIEKIIQYESKIDLLVMGRRGEQTEKHQEVIGKSIQQVMRTLHTPILTIAEEFKTPKNSMLAFSGSEISKRLVKHLAQEKYCLSIPLYLIMSGDRTDERQEELDWAHKTLEHAGYKVISSFILGGGNIEDTVIRTVQEQCIDILFMGAFENNSLYNMIFGSKTVDLLRYLNIPILHLH</sequence>
<feature type="domain" description="UspA" evidence="2">
    <location>
        <begin position="180"/>
        <end position="261"/>
    </location>
</feature>
<reference evidence="3" key="1">
    <citation type="submission" date="2022-10" db="EMBL/GenBank/DDBJ databases">
        <authorList>
            <person name="Botero Cardona J."/>
        </authorList>
    </citation>
    <scope>NUCLEOTIDE SEQUENCE</scope>
    <source>
        <strain evidence="3">LMG 31819</strain>
        <strain evidence="4">R-53529</strain>
    </source>
</reference>
<evidence type="ECO:0000313" key="4">
    <source>
        <dbReference type="EMBL" id="CAI3946536.1"/>
    </source>
</evidence>
<dbReference type="AlphaFoldDB" id="A0A9W4XCY9"/>
<evidence type="ECO:0000259" key="2">
    <source>
        <dbReference type="Pfam" id="PF00582"/>
    </source>
</evidence>
<comment type="similarity">
    <text evidence="1">Belongs to the universal stress protein A family.</text>
</comment>
<dbReference type="EMBL" id="CAMXCM010000002">
    <property type="protein sequence ID" value="CAI3936918.1"/>
    <property type="molecule type" value="Genomic_DNA"/>
</dbReference>
<dbReference type="RefSeq" id="WP_271789866.1">
    <property type="nucleotide sequence ID" value="NZ_CAMXCJ010000003.1"/>
</dbReference>
<organism evidence="3 5">
    <name type="scientific">Commensalibacter communis</name>
    <dbReference type="NCBI Taxonomy" id="2972786"/>
    <lineage>
        <taxon>Bacteria</taxon>
        <taxon>Pseudomonadati</taxon>
        <taxon>Pseudomonadota</taxon>
        <taxon>Alphaproteobacteria</taxon>
        <taxon>Acetobacterales</taxon>
        <taxon>Acetobacteraceae</taxon>
    </lineage>
</organism>
<evidence type="ECO:0000256" key="1">
    <source>
        <dbReference type="ARBA" id="ARBA00008791"/>
    </source>
</evidence>
<dbReference type="Proteomes" id="UP001154259">
    <property type="component" value="Unassembled WGS sequence"/>
</dbReference>
<accession>A0A9W4XCY9</accession>
<comment type="caution">
    <text evidence="3">The sequence shown here is derived from an EMBL/GenBank/DDBJ whole genome shotgun (WGS) entry which is preliminary data.</text>
</comment>
<dbReference type="PANTHER" id="PTHR46268">
    <property type="entry name" value="STRESS RESPONSE PROTEIN NHAX"/>
    <property type="match status" value="1"/>
</dbReference>
<protein>
    <submittedName>
        <fullName evidence="3 4">UspA family (UspA)</fullName>
    </submittedName>
</protein>
<evidence type="ECO:0000313" key="6">
    <source>
        <dbReference type="Proteomes" id="UP001154259"/>
    </source>
</evidence>
<keyword evidence="6" id="KW-1185">Reference proteome</keyword>
<dbReference type="Gene3D" id="3.40.50.12370">
    <property type="match status" value="1"/>
</dbReference>
<gene>
    <name evidence="4" type="ORF">R53529_LOCUS1439</name>
    <name evidence="3" type="ORF">R53530_LOCUS995</name>
</gene>